<evidence type="ECO:0000313" key="6">
    <source>
        <dbReference type="EMBL" id="MBA1376451.1"/>
    </source>
</evidence>
<dbReference type="Gene3D" id="2.40.30.170">
    <property type="match status" value="1"/>
</dbReference>
<feature type="domain" description="Multidrug resistance protein MdtA-like barrel-sandwich hybrid" evidence="4">
    <location>
        <begin position="147"/>
        <end position="337"/>
    </location>
</feature>
<evidence type="ECO:0000259" key="5">
    <source>
        <dbReference type="Pfam" id="PF25963"/>
    </source>
</evidence>
<dbReference type="InterPro" id="IPR030190">
    <property type="entry name" value="MacA_alpha-hairpin_sf"/>
</dbReference>
<dbReference type="Pfam" id="PF25917">
    <property type="entry name" value="BSH_RND"/>
    <property type="match status" value="1"/>
</dbReference>
<sequence>MSLIFLHHRTKLRNQKFLDRSLVAAALESGLTTTKQRYGAILPTAHGCDDSQLSMTSGPRAISPGRPPFRIKGASIMTRQFDLPATPGSATQAPNPVEASPRKSFRQTLRPLLMAGVPALFAAIGYGQYIAQEPFVTTDNAYARVPKASINARISGQVIEIAVDDNQRVTKGQVLFRIDPAPYQIAVDRAEAQLSTARLRIDALKANYRQQQAELQSAKASADYDQKELARKKALVATEFVSRALYERAETDLKISRQRIASTEQQIAGTVVALNGDPDLAIDRHPAVREAKAQLDEAQLNLSYATVRAPDDGIVAKVDDLQIGNYVNNGTPTFALIANRDAWIEANFRETQLTHMRPGQTATITLDLYPDRRFKAHVVSMSPGAGADFALLPPENATGNWVKVVQRIPVRLELDEANPSLPLFSGTSATVKVDTGHRTPWWHPLKSLFAAGDA</sequence>
<evidence type="ECO:0000256" key="3">
    <source>
        <dbReference type="SAM" id="Coils"/>
    </source>
</evidence>
<evidence type="ECO:0000256" key="1">
    <source>
        <dbReference type="ARBA" id="ARBA00004196"/>
    </source>
</evidence>
<evidence type="ECO:0000259" key="4">
    <source>
        <dbReference type="Pfam" id="PF25917"/>
    </source>
</evidence>
<comment type="subcellular location">
    <subcellularLocation>
        <location evidence="1">Cell envelope</location>
    </subcellularLocation>
</comment>
<dbReference type="InterPro" id="IPR050739">
    <property type="entry name" value="MFP"/>
</dbReference>
<feature type="domain" description="p-hydroxybenzoic acid efflux pump subunit AaeA-like beta-barrel" evidence="5">
    <location>
        <begin position="344"/>
        <end position="433"/>
    </location>
</feature>
<dbReference type="PANTHER" id="PTHR30386:SF19">
    <property type="entry name" value="MULTIDRUG EXPORT PROTEIN EMRA-RELATED"/>
    <property type="match status" value="1"/>
</dbReference>
<dbReference type="GO" id="GO:1990961">
    <property type="term" value="P:xenobiotic detoxification by transmembrane export across the plasma membrane"/>
    <property type="evidence" value="ECO:0007669"/>
    <property type="project" value="InterPro"/>
</dbReference>
<dbReference type="Gene3D" id="2.40.50.100">
    <property type="match status" value="1"/>
</dbReference>
<dbReference type="InterPro" id="IPR058625">
    <property type="entry name" value="MdtA-like_BSH"/>
</dbReference>
<accession>A0A7V8RH88</accession>
<gene>
    <name evidence="6" type="ORF">FHK92_01185</name>
</gene>
<dbReference type="RefSeq" id="WP_181286413.1">
    <property type="nucleotide sequence ID" value="NZ_VDLV01000001.1"/>
</dbReference>
<proteinExistence type="inferred from homology"/>
<dbReference type="EMBL" id="VDLV01000001">
    <property type="protein sequence ID" value="MBA1376451.1"/>
    <property type="molecule type" value="Genomic_DNA"/>
</dbReference>
<name>A0A7V8RH88_9PSED</name>
<comment type="similarity">
    <text evidence="2">Belongs to the membrane fusion protein (MFP) (TC 8.A.1) family.</text>
</comment>
<dbReference type="SUPFAM" id="SSF111369">
    <property type="entry name" value="HlyD-like secretion proteins"/>
    <property type="match status" value="2"/>
</dbReference>
<evidence type="ECO:0000313" key="7">
    <source>
        <dbReference type="Proteomes" id="UP000572407"/>
    </source>
</evidence>
<dbReference type="Pfam" id="PF25963">
    <property type="entry name" value="Beta-barrel_AAEA"/>
    <property type="match status" value="1"/>
</dbReference>
<dbReference type="InterPro" id="IPR058634">
    <property type="entry name" value="AaeA-lik-b-barrel"/>
</dbReference>
<comment type="caution">
    <text evidence="6">The sequence shown here is derived from an EMBL/GenBank/DDBJ whole genome shotgun (WGS) entry which is preliminary data.</text>
</comment>
<keyword evidence="3" id="KW-0175">Coiled coil</keyword>
<dbReference type="AlphaFoldDB" id="A0A7V8RH88"/>
<dbReference type="Gene3D" id="1.10.287.470">
    <property type="entry name" value="Helix hairpin bin"/>
    <property type="match status" value="1"/>
</dbReference>
<dbReference type="PANTHER" id="PTHR30386">
    <property type="entry name" value="MEMBRANE FUSION SUBUNIT OF EMRAB-TOLC MULTIDRUG EFFLUX PUMP"/>
    <property type="match status" value="1"/>
</dbReference>
<dbReference type="Proteomes" id="UP000572407">
    <property type="component" value="Unassembled WGS sequence"/>
</dbReference>
<dbReference type="GO" id="GO:0019898">
    <property type="term" value="C:extrinsic component of membrane"/>
    <property type="evidence" value="ECO:0007669"/>
    <property type="project" value="InterPro"/>
</dbReference>
<dbReference type="Gene3D" id="6.10.140.1990">
    <property type="match status" value="1"/>
</dbReference>
<feature type="coiled-coil region" evidence="3">
    <location>
        <begin position="187"/>
        <end position="221"/>
    </location>
</feature>
<feature type="coiled-coil region" evidence="3">
    <location>
        <begin position="246"/>
        <end position="308"/>
    </location>
</feature>
<dbReference type="GO" id="GO:0030313">
    <property type="term" value="C:cell envelope"/>
    <property type="evidence" value="ECO:0007669"/>
    <property type="project" value="UniProtKB-SubCell"/>
</dbReference>
<protein>
    <submittedName>
        <fullName evidence="6">HlyD family secretion protein</fullName>
    </submittedName>
</protein>
<evidence type="ECO:0000256" key="2">
    <source>
        <dbReference type="ARBA" id="ARBA00009477"/>
    </source>
</evidence>
<reference evidence="6 7" key="1">
    <citation type="submission" date="2019-06" db="EMBL/GenBank/DDBJ databases">
        <title>Analysis of the biodiversity of Brassica napus bacterial endophytes for the selection of potential efficient biofertilizers for rapeseed crops.</title>
        <authorList>
            <person name="Jimenez-Gomez A."/>
            <person name="Saati-Santamaria Z."/>
            <person name="Menendez E."/>
            <person name="Rivas R."/>
            <person name="Mateos P.F."/>
            <person name="Velazquez E."/>
            <person name="Garcia-Fraile P."/>
        </authorList>
    </citation>
    <scope>NUCLEOTIDE SEQUENCE [LARGE SCALE GENOMIC DNA]</scope>
    <source>
        <strain evidence="6 7">CDVBN10</strain>
    </source>
</reference>
<organism evidence="6 7">
    <name type="scientific">Pseudomonas brassicacearum subsp. neoaurantiaca</name>
    <dbReference type="NCBI Taxonomy" id="494916"/>
    <lineage>
        <taxon>Bacteria</taxon>
        <taxon>Pseudomonadati</taxon>
        <taxon>Pseudomonadota</taxon>
        <taxon>Gammaproteobacteria</taxon>
        <taxon>Pseudomonadales</taxon>
        <taxon>Pseudomonadaceae</taxon>
        <taxon>Pseudomonas</taxon>
    </lineage>
</organism>
<dbReference type="GO" id="GO:1990195">
    <property type="term" value="C:macrolide transmembrane transporter complex"/>
    <property type="evidence" value="ECO:0007669"/>
    <property type="project" value="InterPro"/>
</dbReference>